<comment type="caution">
    <text evidence="1">The sequence shown here is derived from an EMBL/GenBank/DDBJ whole genome shotgun (WGS) entry which is preliminary data.</text>
</comment>
<protein>
    <submittedName>
        <fullName evidence="1">Uncharacterized protein</fullName>
    </submittedName>
</protein>
<dbReference type="AlphaFoldDB" id="A0A7Z1MJ86"/>
<evidence type="ECO:0000313" key="1">
    <source>
        <dbReference type="EMBL" id="PMP29587.1"/>
    </source>
</evidence>
<dbReference type="EMBL" id="MDBS01000026">
    <property type="protein sequence ID" value="PMP29587.1"/>
    <property type="molecule type" value="Genomic_DNA"/>
</dbReference>
<sequence>MNEYYSAMNCLSCQSTFTVLREIRLEADLVMILQSHIKWTVGYDTESKLSGYESLIKKKALVQITYFWVFV</sequence>
<accession>A0A7Z1MJ86</accession>
<name>A0A7Z1MJ86_9VIBR</name>
<dbReference type="RefSeq" id="WP_016768260.1">
    <property type="nucleotide sequence ID" value="NZ_AP025480.1"/>
</dbReference>
<reference evidence="1" key="2">
    <citation type="journal article" date="2018" name="Nature">
        <title>A major lineage of non-tailed dsDNA viruses as unrecognized killers of marine bacteria.</title>
        <authorList>
            <person name="Kauffman K.M."/>
            <person name="Hussain F.A."/>
            <person name="Yang J."/>
            <person name="Arevalo P."/>
            <person name="Brown J.M."/>
            <person name="Chang W.K."/>
            <person name="VanInsberghe D."/>
            <person name="Elsherbini J."/>
            <person name="Sharma R.S."/>
            <person name="Cutler M.B."/>
            <person name="Kelly L."/>
            <person name="Polz M.F."/>
        </authorList>
    </citation>
    <scope>NUCLEOTIDE SEQUENCE</scope>
    <source>
        <strain evidence="1">10N.222.46.E12</strain>
    </source>
</reference>
<proteinExistence type="predicted"/>
<reference evidence="1" key="1">
    <citation type="submission" date="2016-07" db="EMBL/GenBank/DDBJ databases">
        <authorList>
            <person name="Kauffman K."/>
            <person name="Arevalo P."/>
            <person name="Polz M.F."/>
        </authorList>
    </citation>
    <scope>NUCLEOTIDE SEQUENCE</scope>
    <source>
        <strain evidence="1">10N.222.46.E12</strain>
    </source>
</reference>
<organism evidence="1">
    <name type="scientific">Vibrio cyclitrophicus</name>
    <dbReference type="NCBI Taxonomy" id="47951"/>
    <lineage>
        <taxon>Bacteria</taxon>
        <taxon>Pseudomonadati</taxon>
        <taxon>Pseudomonadota</taxon>
        <taxon>Gammaproteobacteria</taxon>
        <taxon>Vibrionales</taxon>
        <taxon>Vibrionaceae</taxon>
        <taxon>Vibrio</taxon>
    </lineage>
</organism>
<dbReference type="GeneID" id="89226074"/>
<gene>
    <name evidence="1" type="ORF">BCS90_17185</name>
</gene>